<dbReference type="InterPro" id="IPR008030">
    <property type="entry name" value="NmrA-like"/>
</dbReference>
<evidence type="ECO:0000313" key="2">
    <source>
        <dbReference type="EMBL" id="WQQ26992.1"/>
    </source>
</evidence>
<reference evidence="3" key="1">
    <citation type="submission" date="2023-12" db="EMBL/GenBank/DDBJ databases">
        <title>Novel species in genus Nocardioides.</title>
        <authorList>
            <person name="Zhou H."/>
        </authorList>
    </citation>
    <scope>NUCLEOTIDE SEQUENCE [LARGE SCALE GENOMIC DNA]</scope>
    <source>
        <strain evidence="3">HM61</strain>
    </source>
</reference>
<dbReference type="InterPro" id="IPR052718">
    <property type="entry name" value="NmrA-type_oxidoreductase"/>
</dbReference>
<sequence length="288" mass="30152">MIAITGATGALGGEVARLLADLSPRLVVRDPSRAPDLGGEVRQASYDDRPAAEAALDGVTTLLLVSAAESATRREQHRTMVEAAAAAGVRHLVYTSFAGAGRESTFTLGRDHGDTEQAIRDAAARTGMTYTFLRDNFYADVLPWFADASGVVRGPAGHGRLAAVARADVADVAAVVLKAPEAHADVAYELTGPEALTMAEVAARAGAVLGRDLRYEEETVAEAYASRRAAYPDAADYQLDAWVSTYTAIADGSVSHVSGDVERLTGHPARTLEEALASFPGQGSVADR</sequence>
<dbReference type="Proteomes" id="UP001327225">
    <property type="component" value="Chromosome"/>
</dbReference>
<name>A0ABZ0ZRR8_9ACTN</name>
<dbReference type="Pfam" id="PF05368">
    <property type="entry name" value="NmrA"/>
    <property type="match status" value="1"/>
</dbReference>
<gene>
    <name evidence="2" type="ORF">SHK19_01875</name>
</gene>
<dbReference type="RefSeq" id="WP_322937688.1">
    <property type="nucleotide sequence ID" value="NZ_CP141059.1"/>
</dbReference>
<evidence type="ECO:0000259" key="1">
    <source>
        <dbReference type="Pfam" id="PF05368"/>
    </source>
</evidence>
<keyword evidence="3" id="KW-1185">Reference proteome</keyword>
<dbReference type="Gene3D" id="3.90.25.10">
    <property type="entry name" value="UDP-galactose 4-epimerase, domain 1"/>
    <property type="match status" value="1"/>
</dbReference>
<protein>
    <submittedName>
        <fullName evidence="2">NAD(P)H-binding protein</fullName>
    </submittedName>
</protein>
<dbReference type="PANTHER" id="PTHR47129:SF1">
    <property type="entry name" value="NMRA-LIKE DOMAIN-CONTAINING PROTEIN"/>
    <property type="match status" value="1"/>
</dbReference>
<dbReference type="SUPFAM" id="SSF51735">
    <property type="entry name" value="NAD(P)-binding Rossmann-fold domains"/>
    <property type="match status" value="1"/>
</dbReference>
<proteinExistence type="predicted"/>
<dbReference type="Gene3D" id="3.40.50.720">
    <property type="entry name" value="NAD(P)-binding Rossmann-like Domain"/>
    <property type="match status" value="1"/>
</dbReference>
<accession>A0ABZ0ZRR8</accession>
<evidence type="ECO:0000313" key="3">
    <source>
        <dbReference type="Proteomes" id="UP001327225"/>
    </source>
</evidence>
<organism evidence="2 3">
    <name type="scientific">Nocardioides bizhenqiangii</name>
    <dbReference type="NCBI Taxonomy" id="3095076"/>
    <lineage>
        <taxon>Bacteria</taxon>
        <taxon>Bacillati</taxon>
        <taxon>Actinomycetota</taxon>
        <taxon>Actinomycetes</taxon>
        <taxon>Propionibacteriales</taxon>
        <taxon>Nocardioidaceae</taxon>
        <taxon>Nocardioides</taxon>
    </lineage>
</organism>
<dbReference type="EMBL" id="CP141059">
    <property type="protein sequence ID" value="WQQ26992.1"/>
    <property type="molecule type" value="Genomic_DNA"/>
</dbReference>
<dbReference type="InterPro" id="IPR036291">
    <property type="entry name" value="NAD(P)-bd_dom_sf"/>
</dbReference>
<dbReference type="PANTHER" id="PTHR47129">
    <property type="entry name" value="QUINONE OXIDOREDUCTASE 2"/>
    <property type="match status" value="1"/>
</dbReference>
<feature type="domain" description="NmrA-like" evidence="1">
    <location>
        <begin position="2"/>
        <end position="243"/>
    </location>
</feature>